<dbReference type="InterPro" id="IPR000172">
    <property type="entry name" value="GMC_OxRdtase_N"/>
</dbReference>
<evidence type="ECO:0000256" key="5">
    <source>
        <dbReference type="ARBA" id="ARBA00022827"/>
    </source>
</evidence>
<evidence type="ECO:0000256" key="6">
    <source>
        <dbReference type="ARBA" id="ARBA00023002"/>
    </source>
</evidence>
<keyword evidence="6" id="KW-0560">Oxidoreductase</keyword>
<dbReference type="Proteomes" id="UP001528040">
    <property type="component" value="Unassembled WGS sequence"/>
</dbReference>
<evidence type="ECO:0000256" key="8">
    <source>
        <dbReference type="ARBA" id="ARBA00023166"/>
    </source>
</evidence>
<dbReference type="RefSeq" id="WP_271054532.1">
    <property type="nucleotide sequence ID" value="NZ_JAQIIO010000006.1"/>
</dbReference>
<dbReference type="Pfam" id="PF00890">
    <property type="entry name" value="FAD_binding_2"/>
    <property type="match status" value="1"/>
</dbReference>
<keyword evidence="7" id="KW-0443">Lipid metabolism</keyword>
<evidence type="ECO:0000256" key="9">
    <source>
        <dbReference type="ARBA" id="ARBA00023221"/>
    </source>
</evidence>
<dbReference type="Pfam" id="PF00732">
    <property type="entry name" value="GMC_oxred_N"/>
    <property type="match status" value="1"/>
</dbReference>
<keyword evidence="9" id="KW-0753">Steroid metabolism</keyword>
<evidence type="ECO:0000256" key="12">
    <source>
        <dbReference type="ARBA" id="ARBA00049645"/>
    </source>
</evidence>
<dbReference type="InterPro" id="IPR003953">
    <property type="entry name" value="FAD-dep_OxRdtase_2_FAD-bd"/>
</dbReference>
<evidence type="ECO:0000259" key="17">
    <source>
        <dbReference type="Pfam" id="PF00732"/>
    </source>
</evidence>
<dbReference type="InterPro" id="IPR007867">
    <property type="entry name" value="GMC_OxRtase_C"/>
</dbReference>
<evidence type="ECO:0000256" key="7">
    <source>
        <dbReference type="ARBA" id="ARBA00023098"/>
    </source>
</evidence>
<dbReference type="EC" id="1.1.3.6" evidence="13"/>
<dbReference type="Gene3D" id="3.40.50.1820">
    <property type="entry name" value="alpha/beta hydrolase"/>
    <property type="match status" value="1"/>
</dbReference>
<evidence type="ECO:0000256" key="10">
    <source>
        <dbReference type="ARBA" id="ARBA00023235"/>
    </source>
</evidence>
<feature type="domain" description="Glucose-methanol-choline oxidoreductase C-terminal" evidence="19">
    <location>
        <begin position="567"/>
        <end position="629"/>
    </location>
</feature>
<comment type="caution">
    <text evidence="20">The sequence shown here is derived from an EMBL/GenBank/DDBJ whole genome shotgun (WGS) entry which is preliminary data.</text>
</comment>
<feature type="domain" description="AB hydrolase-1" evidence="16">
    <location>
        <begin position="1111"/>
        <end position="1227"/>
    </location>
</feature>
<evidence type="ECO:0000256" key="1">
    <source>
        <dbReference type="ARBA" id="ARBA00001974"/>
    </source>
</evidence>
<evidence type="ECO:0000256" key="11">
    <source>
        <dbReference type="ARBA" id="ARBA00038856"/>
    </source>
</evidence>
<comment type="pathway">
    <text evidence="12">Steroid metabolism; cholesterol degradation.</text>
</comment>
<evidence type="ECO:0000259" key="19">
    <source>
        <dbReference type="Pfam" id="PF05199"/>
    </source>
</evidence>
<evidence type="ECO:0000259" key="16">
    <source>
        <dbReference type="Pfam" id="PF00561"/>
    </source>
</evidence>
<name>A0ABT4W2T5_9RHOB</name>
<sequence length="1458" mass="159752">MTLTFQRISIALSDLEKTREERVHDKQWDSTEIDVIVVGSGYGGAIAAARLAEAGQKVCLLERGREILPGHYPTDLKSAIRETQVTTAESGKLKSAIGGDNAPNPNGMLDIRINKDMNVIVGCGLGGTSLINANVSLETDPKTFWQTTADGEYYWPKEFRQKCEEGDRNKDKDQDKYPNILAKYYASARKMLGATPLPEDFNPNKLQALKVSADALQQPFHRPDINVTFKDGPNAAGVEQVACTMCGDCCAGCNYGAKNTTLMNYLPYARSFHAILVTEAQVTHLSPPVEKGGSWNVHIEDLSTAGGSTTLTAKTVVLGAGTLGSTEILLRSRNKLRENNPDVTFLSDKLGTRFSGNGDVLGFAFDANWSPEARAAGNEREPIWGVGAGANYPLSPAEKGENSILRPGPCITGVIKVGMGEDEPVERAAVIEEGVAPGALSLVYPAIFLMQEALHGQMTRFPDAQLRLEDAQDLGTAILSGSGLSTLAYTGAMSRTQSFLLMSHDSSGGTIDWNTDHQTVEVNWPGVGTEFPYNRDNKLLHNASDAIWGNYLANPLWHENFGHQLITVHPVGGCIMGDDATRGVVDHECRVFTGNPDDSSEVYQGFYVCDGSVMPTSLGLNPLLTISAVTERAMENLIKRLGQKHVAHSAVNQPVKKPVPGQTSFDGWNLAVKGLAEAKIWLTDLQQKIKDEKTSDAAEQIYNFAKEVNDKFDLGYGDYLGPFEHYLKHSYELSKDIAPAIVEILGVLDPVLEAAGDNPGDYAELVVVLQRQLGNFAPDLKFDETMTGHVSAATNDGTGILSDPYKIAAKRGQAQNEKLVAHFKVATKDIEVLTACPKHLAQLGGTIEWKGVTYTISNGTFKLLKLDKADVETWQMIYTCDMLPDGATTGFGFKGVKTLHRRDGSNWWTDLTTLAVDISDANGPVARGVITLGMQDFLAQLATLTSEFDPKLDKYDGKNVFTKLMLDCVPEPLGYGGIRYGILNEDLKKPDIRRQIILSVVDMALNPVEPITDNKERLKAAAEYTQYYYQLKFAAFFGELIFRTYGGMLAYLYNFPSRDKITPLPAVSGASLRNLPEVISEWHPFKAAPGFDLQMVRYNGSAQNKGPAKCPVILAPGFGVVAQSYVMETMEENIVESLCKEGYDVWLFDYRASPALGKTNQQPFNVDDIAQEDWPAAVDYVLKATGAKQVQTVVHCVGSMSMLMALLSGKLDASKIRSIVSSQLTVHPVTNWFNKLKADTKMASWIVNGVPKSLYPVLDSVIGPDTAKLFEGMKTINATSVVDPNCGTSNEDQALNVMLWGAPFPNGTPCYSPTCHRIFGIYGPSYLHQNLNEATHDAIQTVFGEIGTTPFEQIALITRKGYAVSASGEDIYIKYPERLRVPIHFIAGALNLEFTPDTSLHTYEWLRTENPDYENYSRQVFADYGHMDTFIGKRAYKDIFPAIIHELNKYPATQADKG</sequence>
<feature type="domain" description="FAD-dependent oxidoreductase 2 FAD-binding" evidence="18">
    <location>
        <begin position="34"/>
        <end position="65"/>
    </location>
</feature>
<evidence type="ECO:0000256" key="13">
    <source>
        <dbReference type="ARBA" id="ARBA00049723"/>
    </source>
</evidence>
<dbReference type="Gene3D" id="3.50.50.60">
    <property type="entry name" value="FAD/NAD(P)-binding domain"/>
    <property type="match status" value="3"/>
</dbReference>
<gene>
    <name evidence="20" type="ORF">O2N63_12085</name>
</gene>
<evidence type="ECO:0000256" key="2">
    <source>
        <dbReference type="ARBA" id="ARBA00010790"/>
    </source>
</evidence>
<dbReference type="SUPFAM" id="SSF51905">
    <property type="entry name" value="FAD/NAD(P)-binding domain"/>
    <property type="match status" value="1"/>
</dbReference>
<keyword evidence="5" id="KW-0274">FAD</keyword>
<evidence type="ECO:0000256" key="3">
    <source>
        <dbReference type="ARBA" id="ARBA00022548"/>
    </source>
</evidence>
<evidence type="ECO:0000256" key="4">
    <source>
        <dbReference type="ARBA" id="ARBA00022630"/>
    </source>
</evidence>
<dbReference type="PANTHER" id="PTHR47470:SF1">
    <property type="entry name" value="FAD-DEPENDENT OXIDOREDUCTASE 2 FAD BINDING DOMAIN-CONTAINING PROTEIN"/>
    <property type="match status" value="1"/>
</dbReference>
<evidence type="ECO:0000259" key="18">
    <source>
        <dbReference type="Pfam" id="PF00890"/>
    </source>
</evidence>
<dbReference type="PANTHER" id="PTHR47470">
    <property type="entry name" value="CHOLESTEROL OXIDASE"/>
    <property type="match status" value="1"/>
</dbReference>
<dbReference type="InterPro" id="IPR036188">
    <property type="entry name" value="FAD/NAD-bd_sf"/>
</dbReference>
<organism evidence="20 21">
    <name type="scientific">Aliiroseovarius salicola</name>
    <dbReference type="NCBI Taxonomy" id="3009082"/>
    <lineage>
        <taxon>Bacteria</taxon>
        <taxon>Pseudomonadati</taxon>
        <taxon>Pseudomonadota</taxon>
        <taxon>Alphaproteobacteria</taxon>
        <taxon>Rhodobacterales</taxon>
        <taxon>Paracoccaceae</taxon>
        <taxon>Aliiroseovarius</taxon>
    </lineage>
</organism>
<dbReference type="InterPro" id="IPR052542">
    <property type="entry name" value="Cholesterol_Oxidase"/>
</dbReference>
<keyword evidence="8" id="KW-1207">Sterol metabolism</keyword>
<dbReference type="Pfam" id="PF00561">
    <property type="entry name" value="Abhydrolase_1"/>
    <property type="match status" value="1"/>
</dbReference>
<keyword evidence="10" id="KW-0413">Isomerase</keyword>
<proteinExistence type="inferred from homology"/>
<dbReference type="SUPFAM" id="SSF53474">
    <property type="entry name" value="alpha/beta-Hydrolases"/>
    <property type="match status" value="1"/>
</dbReference>
<dbReference type="InterPro" id="IPR000073">
    <property type="entry name" value="AB_hydrolase_1"/>
</dbReference>
<keyword evidence="3" id="KW-0153">Cholesterol metabolism</keyword>
<dbReference type="EC" id="5.3.3.1" evidence="11"/>
<dbReference type="InterPro" id="IPR029058">
    <property type="entry name" value="AB_hydrolase_fold"/>
</dbReference>
<evidence type="ECO:0000313" key="21">
    <source>
        <dbReference type="Proteomes" id="UP001528040"/>
    </source>
</evidence>
<evidence type="ECO:0000256" key="15">
    <source>
        <dbReference type="ARBA" id="ARBA00049778"/>
    </source>
</evidence>
<accession>A0ABT4W2T5</accession>
<keyword evidence="4" id="KW-0285">Flavoprotein</keyword>
<dbReference type="Pfam" id="PF05199">
    <property type="entry name" value="GMC_oxred_C"/>
    <property type="match status" value="1"/>
</dbReference>
<reference evidence="20 21" key="1">
    <citation type="submission" date="2023-01" db="EMBL/GenBank/DDBJ databases">
        <authorList>
            <person name="Yoon J.-W."/>
        </authorList>
    </citation>
    <scope>NUCLEOTIDE SEQUENCE [LARGE SCALE GENOMIC DNA]</scope>
    <source>
        <strain evidence="20 21">KMU-50</strain>
    </source>
</reference>
<evidence type="ECO:0000256" key="14">
    <source>
        <dbReference type="ARBA" id="ARBA00049744"/>
    </source>
</evidence>
<protein>
    <recommendedName>
        <fullName evidence="14">Cholesterol oxidase</fullName>
        <ecNumber evidence="13">1.1.3.6</ecNumber>
        <ecNumber evidence="11">5.3.3.1</ecNumber>
    </recommendedName>
    <alternativeName>
        <fullName evidence="15">Cholesterol isomerase</fullName>
    </alternativeName>
</protein>
<comment type="cofactor">
    <cofactor evidence="1">
        <name>FAD</name>
        <dbReference type="ChEBI" id="CHEBI:57692"/>
    </cofactor>
</comment>
<dbReference type="EMBL" id="JAQIIO010000006">
    <property type="protein sequence ID" value="MDA5094824.1"/>
    <property type="molecule type" value="Genomic_DNA"/>
</dbReference>
<feature type="domain" description="Glucose-methanol-choline oxidoreductase N-terminal" evidence="17">
    <location>
        <begin position="89"/>
        <end position="332"/>
    </location>
</feature>
<keyword evidence="21" id="KW-1185">Reference proteome</keyword>
<comment type="similarity">
    <text evidence="2">Belongs to the GMC oxidoreductase family.</text>
</comment>
<evidence type="ECO:0000313" key="20">
    <source>
        <dbReference type="EMBL" id="MDA5094824.1"/>
    </source>
</evidence>